<dbReference type="AlphaFoldDB" id="A0A8J7RY02"/>
<accession>A0A8J7RY02</accession>
<gene>
    <name evidence="1" type="ORF">KAJ83_07340</name>
</gene>
<proteinExistence type="predicted"/>
<comment type="caution">
    <text evidence="1">The sequence shown here is derived from an EMBL/GenBank/DDBJ whole genome shotgun (WGS) entry which is preliminary data.</text>
</comment>
<evidence type="ECO:0000313" key="2">
    <source>
        <dbReference type="Proteomes" id="UP000672602"/>
    </source>
</evidence>
<protein>
    <recommendedName>
        <fullName evidence="3">Sulfotransferase family protein</fullName>
    </recommendedName>
</protein>
<dbReference type="Proteomes" id="UP000672602">
    <property type="component" value="Unassembled WGS sequence"/>
</dbReference>
<dbReference type="Gene3D" id="3.40.50.300">
    <property type="entry name" value="P-loop containing nucleotide triphosphate hydrolases"/>
    <property type="match status" value="1"/>
</dbReference>
<dbReference type="RefSeq" id="WP_210681406.1">
    <property type="nucleotide sequence ID" value="NZ_JAGMWN010000003.1"/>
</dbReference>
<dbReference type="EMBL" id="JAGMWN010000003">
    <property type="protein sequence ID" value="MBP5856817.1"/>
    <property type="molecule type" value="Genomic_DNA"/>
</dbReference>
<keyword evidence="2" id="KW-1185">Reference proteome</keyword>
<sequence>MRPAVFIHIFKGGGTSASDWLLEHYPESSAPPDSTTFALAPDDYLDTPLLRGHIRFQDVMHLDRTMLTIIREPSAQTMSVLWHIASQAKEDREHRLLVDEISPESERGLVTVARELIETRGGMQAQYISPDSNEPERAPEAIPKFHAVGLTERLHDSLRLFAWNLGLPAPSVIPHARNSGAGDIEMPSKIREILDEHIRYDNRMYDAARERFDSDFSELCKAAGSERQIDAYLNYRAAPKFSKQALRQLIARKFT</sequence>
<organism evidence="1 2">
    <name type="scientific">Marivibrio halodurans</name>
    <dbReference type="NCBI Taxonomy" id="2039722"/>
    <lineage>
        <taxon>Bacteria</taxon>
        <taxon>Pseudomonadati</taxon>
        <taxon>Pseudomonadota</taxon>
        <taxon>Alphaproteobacteria</taxon>
        <taxon>Rhodospirillales</taxon>
        <taxon>Rhodospirillaceae</taxon>
        <taxon>Marivibrio</taxon>
    </lineage>
</organism>
<dbReference type="InterPro" id="IPR027417">
    <property type="entry name" value="P-loop_NTPase"/>
</dbReference>
<evidence type="ECO:0000313" key="1">
    <source>
        <dbReference type="EMBL" id="MBP5856817.1"/>
    </source>
</evidence>
<name>A0A8J7RY02_9PROT</name>
<reference evidence="1" key="1">
    <citation type="submission" date="2021-04" db="EMBL/GenBank/DDBJ databases">
        <authorList>
            <person name="Zhang D.-C."/>
        </authorList>
    </citation>
    <scope>NUCLEOTIDE SEQUENCE</scope>
    <source>
        <strain evidence="1">CGMCC 1.15697</strain>
    </source>
</reference>
<evidence type="ECO:0008006" key="3">
    <source>
        <dbReference type="Google" id="ProtNLM"/>
    </source>
</evidence>